<reference evidence="1 2" key="1">
    <citation type="submission" date="2019-07" db="EMBL/GenBank/DDBJ databases">
        <title>New species of Amycolatopsis and Streptomyces.</title>
        <authorList>
            <person name="Duangmal K."/>
            <person name="Teo W.F.A."/>
            <person name="Lipun K."/>
        </authorList>
    </citation>
    <scope>NUCLEOTIDE SEQUENCE [LARGE SCALE GENOMIC DNA]</scope>
    <source>
        <strain evidence="1 2">TISTR 2346</strain>
    </source>
</reference>
<protein>
    <submittedName>
        <fullName evidence="1">Uncharacterized protein</fullName>
    </submittedName>
</protein>
<proteinExistence type="predicted"/>
<evidence type="ECO:0000313" key="2">
    <source>
        <dbReference type="Proteomes" id="UP000326979"/>
    </source>
</evidence>
<dbReference type="Proteomes" id="UP000326979">
    <property type="component" value="Unassembled WGS sequence"/>
</dbReference>
<dbReference type="OrthoDB" id="5196042at2"/>
<organism evidence="1 2">
    <name type="scientific">Streptomyces phyllanthi</name>
    <dbReference type="NCBI Taxonomy" id="1803180"/>
    <lineage>
        <taxon>Bacteria</taxon>
        <taxon>Bacillati</taxon>
        <taxon>Actinomycetota</taxon>
        <taxon>Actinomycetes</taxon>
        <taxon>Kitasatosporales</taxon>
        <taxon>Streptomycetaceae</taxon>
        <taxon>Streptomyces</taxon>
    </lineage>
</organism>
<gene>
    <name evidence="1" type="ORF">FNH04_07455</name>
</gene>
<dbReference type="Pfam" id="PF20137">
    <property type="entry name" value="BubE"/>
    <property type="match status" value="1"/>
</dbReference>
<name>A0A5N8VXV3_9ACTN</name>
<sequence length="106" mass="12613">MAKHRLTWPWWRRWRIIATVPSVYDTPEHLRRKQAIIVGTATSPKWLVFDCPCRQRHRVMVNLNPDRRPRWTVVKSSPLTLTPSVDETLPGSRCHYIIRNGHLHWA</sequence>
<dbReference type="AlphaFoldDB" id="A0A5N8VXV3"/>
<evidence type="ECO:0000313" key="1">
    <source>
        <dbReference type="EMBL" id="MPY39759.1"/>
    </source>
</evidence>
<dbReference type="EMBL" id="VJZE01000031">
    <property type="protein sequence ID" value="MPY39759.1"/>
    <property type="molecule type" value="Genomic_DNA"/>
</dbReference>
<dbReference type="InterPro" id="IPR045384">
    <property type="entry name" value="DUF6527"/>
</dbReference>
<accession>A0A5N8VXV3</accession>
<comment type="caution">
    <text evidence="1">The sequence shown here is derived from an EMBL/GenBank/DDBJ whole genome shotgun (WGS) entry which is preliminary data.</text>
</comment>
<keyword evidence="2" id="KW-1185">Reference proteome</keyword>
<dbReference type="RefSeq" id="WP_152781588.1">
    <property type="nucleotide sequence ID" value="NZ_BAABEQ010000029.1"/>
</dbReference>